<dbReference type="EMBL" id="AP014704">
    <property type="protein sequence ID" value="BAQ45900.1"/>
    <property type="molecule type" value="Genomic_DNA"/>
</dbReference>
<proteinExistence type="predicted"/>
<dbReference type="Proteomes" id="UP000061432">
    <property type="component" value="Chromosome"/>
</dbReference>
<evidence type="ECO:0000313" key="2">
    <source>
        <dbReference type="Proteomes" id="UP000061432"/>
    </source>
</evidence>
<protein>
    <submittedName>
        <fullName evidence="1">Uncharacterized protein</fullName>
    </submittedName>
</protein>
<gene>
    <name evidence="1" type="ORF">Maq22A_c13420</name>
</gene>
<reference evidence="2" key="2">
    <citation type="submission" date="2015-01" db="EMBL/GenBank/DDBJ databases">
        <title>Complete genome sequence of Methylobacterium aquaticum strain 22A.</title>
        <authorList>
            <person name="Tani A."/>
            <person name="Ogura Y."/>
            <person name="Hayashi T."/>
        </authorList>
    </citation>
    <scope>NUCLEOTIDE SEQUENCE [LARGE SCALE GENOMIC DNA]</scope>
    <source>
        <strain evidence="2">MA-22A</strain>
    </source>
</reference>
<organism evidence="1 2">
    <name type="scientific">Methylobacterium aquaticum</name>
    <dbReference type="NCBI Taxonomy" id="270351"/>
    <lineage>
        <taxon>Bacteria</taxon>
        <taxon>Pseudomonadati</taxon>
        <taxon>Pseudomonadota</taxon>
        <taxon>Alphaproteobacteria</taxon>
        <taxon>Hyphomicrobiales</taxon>
        <taxon>Methylobacteriaceae</taxon>
        <taxon>Methylobacterium</taxon>
    </lineage>
</organism>
<reference evidence="1 2" key="1">
    <citation type="journal article" date="2015" name="Genome Announc.">
        <title>Complete Genome Sequence of Methylobacterium aquaticum Strain 22A, Isolated from Racomitrium japonicum Moss.</title>
        <authorList>
            <person name="Tani A."/>
            <person name="Ogura Y."/>
            <person name="Hayashi T."/>
            <person name="Kimbara K."/>
        </authorList>
    </citation>
    <scope>NUCLEOTIDE SEQUENCE [LARGE SCALE GENOMIC DNA]</scope>
    <source>
        <strain evidence="1 2">MA-22A</strain>
    </source>
</reference>
<evidence type="ECO:0000313" key="1">
    <source>
        <dbReference type="EMBL" id="BAQ45900.1"/>
    </source>
</evidence>
<accession>A0A0C6FSS1</accession>
<sequence length="159" mass="17044">MRGCSYRAGVTGEPKGSSVRIPRTYRGRPVNQLSTGSKGIGNHVGGMGLDKGFGIPISYGHAGEMEAALMTNQAHNVVQAFDAPMQSIALGLAGVLVQHRAAYAEARVIRQQAAVLRARRVAAAFAAERAEQHARAEDDRLRDAIMRRAIIARAKRARG</sequence>
<name>A0A0C6FSS1_9HYPH</name>
<dbReference type="PATRIC" id="fig|270351.10.peg.2587"/>
<dbReference type="AlphaFoldDB" id="A0A0C6FSS1"/>
<dbReference type="KEGG" id="maqu:Maq22A_c13420"/>